<evidence type="ECO:0000313" key="9">
    <source>
        <dbReference type="Proteomes" id="UP000621510"/>
    </source>
</evidence>
<reference evidence="8 9" key="1">
    <citation type="submission" date="2021-01" db="EMBL/GenBank/DDBJ databases">
        <title>WGS of actinomycetes isolated from Thailand.</title>
        <authorList>
            <person name="Thawai C."/>
        </authorList>
    </citation>
    <scope>NUCLEOTIDE SEQUENCE [LARGE SCALE GENOMIC DNA]</scope>
    <source>
        <strain evidence="8 9">CA3R110</strain>
    </source>
</reference>
<evidence type="ECO:0000256" key="1">
    <source>
        <dbReference type="ARBA" id="ARBA00022679"/>
    </source>
</evidence>
<keyword evidence="9" id="KW-1185">Reference proteome</keyword>
<sequence length="729" mass="76206">MTTQGDTTATHIGPYRVIRELGAGGMGRVHLAASRSGRAVAVKVIRPELAADPDFRRRFKAEVDAARAVGGAFTAPVVDADPEGPRPWLATAYIPGPSLTDAIAAHGPMPEATLRVLGAGLAEALAAIHRAGLIHRDLKPSNILLTADGPRVIDFGISRVVDGTVLTAEGQIIGSPGFMSPEQSTGAELTSASDVFALGAVLAFAATGALPFGTGTPHALLYRATHGEPELAGVPQALLGIVAACLDKDPARRPTVTQLQGCLRPATTAGWLGAVQSQVTAARRSLHDEVRTPLLSRRRLLAGAVLGVAAAATGTALILRSRDGDTTAIPELSWTADLPQPGMSLLVMTPSTLLCGGETSGVCLDRATGKLLWKDLGGQNTGTTADNKRVYTVRTDGKVHAVDGRSGKEQWAASPAEAGAPELELANGSLLVTRSDGRLQGIDASSGEVRWQTPDMGGPMVVGTTRAGHLIVWGRASKSSTTAILNGYTVIASDTGDRLWSKDLVALYPPSESEVLYAIDGDMRLLALKPADGETLWSEPTSLPPTNNVILGWQGSLNLLQGTLFCYPGAGAVGATGGLLTAFDPKTGKTLWSVRTAARGNRGYDRSGDTVCYLDKVLHAVDARTGARRWTAGSGLGELQFLGAIRGLFLLAGKKGLYGFDAETGQQIWHHPVSGGSGSWSAFPTDDQVFASWSGKLFCFSVSRRHSASPTASRSSTPYSVSRSRNERG</sequence>
<dbReference type="Pfam" id="PF00069">
    <property type="entry name" value="Pkinase"/>
    <property type="match status" value="1"/>
</dbReference>
<dbReference type="Gene3D" id="3.30.200.20">
    <property type="entry name" value="Phosphorylase Kinase, domain 1"/>
    <property type="match status" value="1"/>
</dbReference>
<dbReference type="Proteomes" id="UP000621510">
    <property type="component" value="Unassembled WGS sequence"/>
</dbReference>
<dbReference type="InterPro" id="IPR011009">
    <property type="entry name" value="Kinase-like_dom_sf"/>
</dbReference>
<evidence type="ECO:0000256" key="4">
    <source>
        <dbReference type="ARBA" id="ARBA00022840"/>
    </source>
</evidence>
<evidence type="ECO:0000256" key="3">
    <source>
        <dbReference type="ARBA" id="ARBA00022777"/>
    </source>
</evidence>
<proteinExistence type="predicted"/>
<dbReference type="InterPro" id="IPR000719">
    <property type="entry name" value="Prot_kinase_dom"/>
</dbReference>
<dbReference type="InterPro" id="IPR011047">
    <property type="entry name" value="Quinoprotein_ADH-like_sf"/>
</dbReference>
<dbReference type="CDD" id="cd14014">
    <property type="entry name" value="STKc_PknB_like"/>
    <property type="match status" value="1"/>
</dbReference>
<keyword evidence="4 5" id="KW-0067">ATP-binding</keyword>
<name>A0ABS1Q6Q1_9ACTN</name>
<dbReference type="InterPro" id="IPR002372">
    <property type="entry name" value="PQQ_rpt_dom"/>
</dbReference>
<dbReference type="PROSITE" id="PS50011">
    <property type="entry name" value="PROTEIN_KINASE_DOM"/>
    <property type="match status" value="1"/>
</dbReference>
<feature type="domain" description="Protein kinase" evidence="7">
    <location>
        <begin position="15"/>
        <end position="272"/>
    </location>
</feature>
<keyword evidence="2 5" id="KW-0547">Nucleotide-binding</keyword>
<dbReference type="SMART" id="SM00220">
    <property type="entry name" value="S_TKc"/>
    <property type="match status" value="1"/>
</dbReference>
<dbReference type="PROSITE" id="PS00108">
    <property type="entry name" value="PROTEIN_KINASE_ST"/>
    <property type="match status" value="1"/>
</dbReference>
<evidence type="ECO:0000256" key="2">
    <source>
        <dbReference type="ARBA" id="ARBA00022741"/>
    </source>
</evidence>
<dbReference type="GO" id="GO:0016301">
    <property type="term" value="F:kinase activity"/>
    <property type="evidence" value="ECO:0007669"/>
    <property type="project" value="UniProtKB-KW"/>
</dbReference>
<keyword evidence="1" id="KW-0808">Transferase</keyword>
<dbReference type="Gene3D" id="1.10.510.10">
    <property type="entry name" value="Transferase(Phosphotransferase) domain 1"/>
    <property type="match status" value="1"/>
</dbReference>
<dbReference type="SUPFAM" id="SSF50998">
    <property type="entry name" value="Quinoprotein alcohol dehydrogenase-like"/>
    <property type="match status" value="1"/>
</dbReference>
<dbReference type="InterPro" id="IPR015943">
    <property type="entry name" value="WD40/YVTN_repeat-like_dom_sf"/>
</dbReference>
<dbReference type="Pfam" id="PF13360">
    <property type="entry name" value="PQQ_2"/>
    <property type="match status" value="2"/>
</dbReference>
<organism evidence="8 9">
    <name type="scientific">Streptomyces endocoffeicus</name>
    <dbReference type="NCBI Taxonomy" id="2898945"/>
    <lineage>
        <taxon>Bacteria</taxon>
        <taxon>Bacillati</taxon>
        <taxon>Actinomycetota</taxon>
        <taxon>Actinomycetes</taxon>
        <taxon>Kitasatosporales</taxon>
        <taxon>Streptomycetaceae</taxon>
        <taxon>Streptomyces</taxon>
    </lineage>
</organism>
<dbReference type="InterPro" id="IPR018391">
    <property type="entry name" value="PQQ_b-propeller_rpt"/>
</dbReference>
<dbReference type="EMBL" id="JAERRG010000038">
    <property type="protein sequence ID" value="MBL1119842.1"/>
    <property type="molecule type" value="Genomic_DNA"/>
</dbReference>
<dbReference type="PANTHER" id="PTHR43289:SF34">
    <property type="entry name" value="SERINE_THREONINE-PROTEIN KINASE YBDM-RELATED"/>
    <property type="match status" value="1"/>
</dbReference>
<comment type="caution">
    <text evidence="8">The sequence shown here is derived from an EMBL/GenBank/DDBJ whole genome shotgun (WGS) entry which is preliminary data.</text>
</comment>
<feature type="binding site" evidence="5">
    <location>
        <position position="43"/>
    </location>
    <ligand>
        <name>ATP</name>
        <dbReference type="ChEBI" id="CHEBI:30616"/>
    </ligand>
</feature>
<evidence type="ECO:0000256" key="5">
    <source>
        <dbReference type="PROSITE-ProRule" id="PRU10141"/>
    </source>
</evidence>
<evidence type="ECO:0000256" key="6">
    <source>
        <dbReference type="SAM" id="MobiDB-lite"/>
    </source>
</evidence>
<evidence type="ECO:0000313" key="8">
    <source>
        <dbReference type="EMBL" id="MBL1119842.1"/>
    </source>
</evidence>
<evidence type="ECO:0000259" key="7">
    <source>
        <dbReference type="PROSITE" id="PS50011"/>
    </source>
</evidence>
<dbReference type="SUPFAM" id="SSF56112">
    <property type="entry name" value="Protein kinase-like (PK-like)"/>
    <property type="match status" value="1"/>
</dbReference>
<dbReference type="PROSITE" id="PS00107">
    <property type="entry name" value="PROTEIN_KINASE_ATP"/>
    <property type="match status" value="1"/>
</dbReference>
<dbReference type="InterPro" id="IPR008271">
    <property type="entry name" value="Ser/Thr_kinase_AS"/>
</dbReference>
<accession>A0ABS1Q6Q1</accession>
<dbReference type="RefSeq" id="WP_201857619.1">
    <property type="nucleotide sequence ID" value="NZ_JAERRG010000038.1"/>
</dbReference>
<dbReference type="InterPro" id="IPR017441">
    <property type="entry name" value="Protein_kinase_ATP_BS"/>
</dbReference>
<feature type="region of interest" description="Disordered" evidence="6">
    <location>
        <begin position="708"/>
        <end position="729"/>
    </location>
</feature>
<keyword evidence="3 8" id="KW-0418">Kinase</keyword>
<dbReference type="PANTHER" id="PTHR43289">
    <property type="entry name" value="MITOGEN-ACTIVATED PROTEIN KINASE KINASE KINASE 20-RELATED"/>
    <property type="match status" value="1"/>
</dbReference>
<dbReference type="Gene3D" id="2.130.10.10">
    <property type="entry name" value="YVTN repeat-like/Quinoprotein amine dehydrogenase"/>
    <property type="match status" value="2"/>
</dbReference>
<dbReference type="SMART" id="SM00564">
    <property type="entry name" value="PQQ"/>
    <property type="match status" value="6"/>
</dbReference>
<feature type="compositionally biased region" description="Low complexity" evidence="6">
    <location>
        <begin position="708"/>
        <end position="723"/>
    </location>
</feature>
<gene>
    <name evidence="8" type="ORF">JK364_47205</name>
</gene>
<protein>
    <submittedName>
        <fullName evidence="8">Serine/threonine-protein kinase</fullName>
    </submittedName>
</protein>